<sequence length="206" mass="24218">MYSLYVTNAHVHGLYGLLTCHIANVNNNNNSSISKERIAQFIRETRLSLNNLSVNEDSLPVLQHTKDGFQFYKNEMFDGVECDDCKEKNCNASETQEEKEEKAYYKTKNYNCLKSIVKGFYCKKKFANPYVRYAQLYSDSVIQSNNLLTKRVRRYLLKHCTNVNKMNNYCRLRRFSIENVAFLKEFILKNCDRLEILLNNEEIVSL</sequence>
<accession>A0A0E3URS3</accession>
<evidence type="ECO:0000313" key="1">
    <source>
        <dbReference type="EMBL" id="AKC91729.1"/>
    </source>
</evidence>
<reference evidence="1 2" key="1">
    <citation type="journal article" date="2015" name="Genome Announc.">
        <title>Genome Sequence of an Alphabaculovirus Isolated from the Oak Looper, Lambdina fiscellaria, Contains a Putative 2-Kilobase-Pair Transposable Element Encoding a Transposase and a FLYWCH Domain-Containing Protein.</title>
        <authorList>
            <person name="Rohrmann G.F."/>
            <person name="Erlandson M.A."/>
            <person name="Theilmann D.A."/>
        </authorList>
    </citation>
    <scope>NUCLEOTIDE SEQUENCE [LARGE SCALE GENOMIC DNA]</scope>
    <source>
        <strain evidence="1">GR15</strain>
    </source>
</reference>
<dbReference type="Proteomes" id="UP000201190">
    <property type="component" value="Segment"/>
</dbReference>
<protein>
    <submittedName>
        <fullName evidence="1">Uncharacterized protein</fullName>
    </submittedName>
</protein>
<evidence type="ECO:0000313" key="2">
    <source>
        <dbReference type="Proteomes" id="UP000201190"/>
    </source>
</evidence>
<dbReference type="KEGG" id="vg:24170933"/>
<dbReference type="GeneID" id="24170933"/>
<dbReference type="RefSeq" id="YP_009133312.1">
    <property type="nucleotide sequence ID" value="NC_026922.1"/>
</dbReference>
<organism evidence="1 2">
    <name type="scientific">Lambdina fiscellaria nucleopolyhedrovirus</name>
    <dbReference type="NCBI Taxonomy" id="1642929"/>
    <lineage>
        <taxon>Viruses</taxon>
        <taxon>Viruses incertae sedis</taxon>
        <taxon>Naldaviricetes</taxon>
        <taxon>Lefavirales</taxon>
        <taxon>Baculoviridae</taxon>
        <taxon>Alphabaculovirus</taxon>
        <taxon>Alphabaculovirus lafiscellariae</taxon>
    </lineage>
</organism>
<keyword evidence="2" id="KW-1185">Reference proteome</keyword>
<name>A0A0E3URS3_9ABAC</name>
<dbReference type="EMBL" id="KP752043">
    <property type="protein sequence ID" value="AKC91729.1"/>
    <property type="molecule type" value="Genomic_DNA"/>
</dbReference>
<proteinExistence type="predicted"/>